<reference evidence="2 3" key="1">
    <citation type="journal article" date="2012" name="Front. Microbiol.">
        <title>Draft Genome Sequence of the Virulent Strain 01-B526 of the Fish Pathogen Aeromonas salmonicida.</title>
        <authorList>
            <person name="Charette S.J."/>
            <person name="Brochu F."/>
            <person name="Boyle B."/>
            <person name="Filion G."/>
            <person name="Tanaka K.H."/>
            <person name="Derome N."/>
        </authorList>
    </citation>
    <scope>NUCLEOTIDE SEQUENCE [LARGE SCALE GENOMIC DNA]</scope>
    <source>
        <strain evidence="2 3">P11</strain>
    </source>
</reference>
<accession>A0A1A6AKY8</accession>
<name>A0A1A6AKY8_9CLOT</name>
<dbReference type="Proteomes" id="UP000093954">
    <property type="component" value="Unassembled WGS sequence"/>
</dbReference>
<gene>
    <name evidence="2" type="ORF">CLRAG_33590</name>
</gene>
<dbReference type="RefSeq" id="WP_065079437.1">
    <property type="nucleotide sequence ID" value="NZ_LROS01000055.1"/>
</dbReference>
<evidence type="ECO:0000256" key="1">
    <source>
        <dbReference type="SAM" id="Coils"/>
    </source>
</evidence>
<dbReference type="AlphaFoldDB" id="A0A1A6AKY8"/>
<proteinExistence type="predicted"/>
<dbReference type="PATRIC" id="fig|1353534.3.peg.3420"/>
<evidence type="ECO:0000313" key="3">
    <source>
        <dbReference type="Proteomes" id="UP000093954"/>
    </source>
</evidence>
<keyword evidence="3" id="KW-1185">Reference proteome</keyword>
<feature type="coiled-coil region" evidence="1">
    <location>
        <begin position="113"/>
        <end position="159"/>
    </location>
</feature>
<comment type="caution">
    <text evidence="2">The sequence shown here is derived from an EMBL/GenBank/DDBJ whole genome shotgun (WGS) entry which is preliminary data.</text>
</comment>
<keyword evidence="1" id="KW-0175">Coiled coil</keyword>
<organism evidence="2 3">
    <name type="scientific">Clostridium ragsdalei P11</name>
    <dbReference type="NCBI Taxonomy" id="1353534"/>
    <lineage>
        <taxon>Bacteria</taxon>
        <taxon>Bacillati</taxon>
        <taxon>Bacillota</taxon>
        <taxon>Clostridia</taxon>
        <taxon>Eubacteriales</taxon>
        <taxon>Clostridiaceae</taxon>
        <taxon>Clostridium</taxon>
    </lineage>
</organism>
<dbReference type="EMBL" id="LROS01000055">
    <property type="protein sequence ID" value="OBR90711.1"/>
    <property type="molecule type" value="Genomic_DNA"/>
</dbReference>
<protein>
    <submittedName>
        <fullName evidence="2">Uncharacterized protein</fullName>
    </submittedName>
</protein>
<evidence type="ECO:0000313" key="2">
    <source>
        <dbReference type="EMBL" id="OBR90711.1"/>
    </source>
</evidence>
<sequence length="190" mass="22162">MKISDFNQDRELQFYIDKQGKEQSKIVEPGLIGKIKFHTLSKELLNKVSAVINTGKAIEYDELTYKVIPIITNVEMDISLQDFKALLSLPPNNLFIQFIDQINNQFINLVQRVNKFKQDISKVNNEINESIKNLPKDIKDKVEEAQMTDEDKLKKLEQLYSEEKDSKKKHDLLLQVAKLQLLIENKDKKE</sequence>